<keyword evidence="3" id="KW-1185">Reference proteome</keyword>
<evidence type="ECO:0000313" key="3">
    <source>
        <dbReference type="Proteomes" id="UP001595604"/>
    </source>
</evidence>
<feature type="chain" id="PRO_5046909623" evidence="1">
    <location>
        <begin position="23"/>
        <end position="158"/>
    </location>
</feature>
<dbReference type="CDD" id="cd17511">
    <property type="entry name" value="YbjN_AmyR-like"/>
    <property type="match status" value="1"/>
</dbReference>
<dbReference type="RefSeq" id="WP_379509695.1">
    <property type="nucleotide sequence ID" value="NZ_JBHRTQ010000007.1"/>
</dbReference>
<dbReference type="Pfam" id="PF10722">
    <property type="entry name" value="YbjN"/>
    <property type="match status" value="1"/>
</dbReference>
<gene>
    <name evidence="2" type="ORF">ACFOD9_08745</name>
</gene>
<dbReference type="Proteomes" id="UP001595604">
    <property type="component" value="Unassembled WGS sequence"/>
</dbReference>
<evidence type="ECO:0000256" key="1">
    <source>
        <dbReference type="SAM" id="SignalP"/>
    </source>
</evidence>
<organism evidence="2 3">
    <name type="scientific">Novosphingobium bradum</name>
    <dbReference type="NCBI Taxonomy" id="1737444"/>
    <lineage>
        <taxon>Bacteria</taxon>
        <taxon>Pseudomonadati</taxon>
        <taxon>Pseudomonadota</taxon>
        <taxon>Alphaproteobacteria</taxon>
        <taxon>Sphingomonadales</taxon>
        <taxon>Sphingomonadaceae</taxon>
        <taxon>Novosphingobium</taxon>
    </lineage>
</organism>
<dbReference type="InterPro" id="IPR019660">
    <property type="entry name" value="Put_sensory_transdc_reg_YbjN"/>
</dbReference>
<keyword evidence="1" id="KW-0732">Signal</keyword>
<name>A0ABV7IUC7_9SPHN</name>
<proteinExistence type="predicted"/>
<sequence>MLKKLVLSAALAASMIGTSARADEVRSDDPASLVRVMQNMGYRAELTKDNSGDPMIRSTASGSDFAILFYGCKSNRNCTTVQFFAGFKDPDNGSLSAINKWNNDNRFGRAYQAESGSARIEYDLDLDMGGMSAALFQDNLEVFISLVDRYRKYVYNRK</sequence>
<evidence type="ECO:0000313" key="2">
    <source>
        <dbReference type="EMBL" id="MFC3174338.1"/>
    </source>
</evidence>
<accession>A0ABV7IUC7</accession>
<reference evidence="3" key="1">
    <citation type="journal article" date="2019" name="Int. J. Syst. Evol. Microbiol.">
        <title>The Global Catalogue of Microorganisms (GCM) 10K type strain sequencing project: providing services to taxonomists for standard genome sequencing and annotation.</title>
        <authorList>
            <consortium name="The Broad Institute Genomics Platform"/>
            <consortium name="The Broad Institute Genome Sequencing Center for Infectious Disease"/>
            <person name="Wu L."/>
            <person name="Ma J."/>
        </authorList>
    </citation>
    <scope>NUCLEOTIDE SEQUENCE [LARGE SCALE GENOMIC DNA]</scope>
    <source>
        <strain evidence="3">KCTC 42984</strain>
    </source>
</reference>
<protein>
    <submittedName>
        <fullName evidence="2">YbjN domain-containing protein</fullName>
    </submittedName>
</protein>
<feature type="signal peptide" evidence="1">
    <location>
        <begin position="1"/>
        <end position="22"/>
    </location>
</feature>
<comment type="caution">
    <text evidence="2">The sequence shown here is derived from an EMBL/GenBank/DDBJ whole genome shotgun (WGS) entry which is preliminary data.</text>
</comment>
<dbReference type="EMBL" id="JBHRTQ010000007">
    <property type="protein sequence ID" value="MFC3174338.1"/>
    <property type="molecule type" value="Genomic_DNA"/>
</dbReference>